<dbReference type="EMBL" id="CAMXCT010003096">
    <property type="protein sequence ID" value="CAI4002384.1"/>
    <property type="molecule type" value="Genomic_DNA"/>
</dbReference>
<dbReference type="SUPFAM" id="SSF81383">
    <property type="entry name" value="F-box domain"/>
    <property type="match status" value="1"/>
</dbReference>
<sequence length="173" mass="20014">MADAMAKRQAERLDQLDEPPDGDGELEDLEEDVDLLLALEESLCCKRVSLENEACQVEMVKPGHQIPDSMEVRLCVASFLLWSELVASSILCKAWRVLELEDTLWQVYFSTTWPRLARRREAVSGGFSQPWRVLFRAQWTRGNHKEDAVEEDWLDFNAAQRLRMIRMPSMDSL</sequence>
<evidence type="ECO:0000256" key="1">
    <source>
        <dbReference type="SAM" id="MobiDB-lite"/>
    </source>
</evidence>
<gene>
    <name evidence="2" type="ORF">C1SCF055_LOCUS28343</name>
</gene>
<evidence type="ECO:0000313" key="5">
    <source>
        <dbReference type="Proteomes" id="UP001152797"/>
    </source>
</evidence>
<dbReference type="OrthoDB" id="418971at2759"/>
<dbReference type="InterPro" id="IPR036047">
    <property type="entry name" value="F-box-like_dom_sf"/>
</dbReference>
<proteinExistence type="predicted"/>
<feature type="non-terminal residue" evidence="2">
    <location>
        <position position="1"/>
    </location>
</feature>
<keyword evidence="5" id="KW-1185">Reference proteome</keyword>
<feature type="compositionally biased region" description="Acidic residues" evidence="1">
    <location>
        <begin position="16"/>
        <end position="25"/>
    </location>
</feature>
<organism evidence="2">
    <name type="scientific">Cladocopium goreaui</name>
    <dbReference type="NCBI Taxonomy" id="2562237"/>
    <lineage>
        <taxon>Eukaryota</taxon>
        <taxon>Sar</taxon>
        <taxon>Alveolata</taxon>
        <taxon>Dinophyceae</taxon>
        <taxon>Suessiales</taxon>
        <taxon>Symbiodiniaceae</taxon>
        <taxon>Cladocopium</taxon>
    </lineage>
</organism>
<feature type="compositionally biased region" description="Basic and acidic residues" evidence="1">
    <location>
        <begin position="1"/>
        <end position="15"/>
    </location>
</feature>
<dbReference type="Proteomes" id="UP001152797">
    <property type="component" value="Unassembled WGS sequence"/>
</dbReference>
<dbReference type="EMBL" id="CAMXCT030003096">
    <property type="protein sequence ID" value="CAL4789696.1"/>
    <property type="molecule type" value="Genomic_DNA"/>
</dbReference>
<evidence type="ECO:0000313" key="3">
    <source>
        <dbReference type="EMBL" id="CAL1155759.1"/>
    </source>
</evidence>
<protein>
    <submittedName>
        <fullName evidence="4">F-box domain-containing protein</fullName>
    </submittedName>
</protein>
<comment type="caution">
    <text evidence="2">The sequence shown here is derived from an EMBL/GenBank/DDBJ whole genome shotgun (WGS) entry which is preliminary data.</text>
</comment>
<evidence type="ECO:0000313" key="4">
    <source>
        <dbReference type="EMBL" id="CAL4789696.1"/>
    </source>
</evidence>
<name>A0A9P1D2X5_9DINO</name>
<dbReference type="AlphaFoldDB" id="A0A9P1D2X5"/>
<dbReference type="EMBL" id="CAMXCT020003096">
    <property type="protein sequence ID" value="CAL1155759.1"/>
    <property type="molecule type" value="Genomic_DNA"/>
</dbReference>
<accession>A0A9P1D2X5</accession>
<reference evidence="3" key="2">
    <citation type="submission" date="2024-04" db="EMBL/GenBank/DDBJ databases">
        <authorList>
            <person name="Chen Y."/>
            <person name="Shah S."/>
            <person name="Dougan E. K."/>
            <person name="Thang M."/>
            <person name="Chan C."/>
        </authorList>
    </citation>
    <scope>NUCLEOTIDE SEQUENCE [LARGE SCALE GENOMIC DNA]</scope>
</reference>
<evidence type="ECO:0000313" key="2">
    <source>
        <dbReference type="EMBL" id="CAI4002384.1"/>
    </source>
</evidence>
<feature type="region of interest" description="Disordered" evidence="1">
    <location>
        <begin position="1"/>
        <end position="25"/>
    </location>
</feature>
<reference evidence="2" key="1">
    <citation type="submission" date="2022-10" db="EMBL/GenBank/DDBJ databases">
        <authorList>
            <person name="Chen Y."/>
            <person name="Dougan E. K."/>
            <person name="Chan C."/>
            <person name="Rhodes N."/>
            <person name="Thang M."/>
        </authorList>
    </citation>
    <scope>NUCLEOTIDE SEQUENCE</scope>
</reference>